<evidence type="ECO:0000256" key="2">
    <source>
        <dbReference type="SAM" id="MobiDB-lite"/>
    </source>
</evidence>
<feature type="compositionally biased region" description="Basic and acidic residues" evidence="2">
    <location>
        <begin position="715"/>
        <end position="724"/>
    </location>
</feature>
<dbReference type="PANTHER" id="PTHR46167">
    <property type="entry name" value="N-LYSINE METHYLTRANSFERASE KMT5A"/>
    <property type="match status" value="1"/>
</dbReference>
<feature type="region of interest" description="Disordered" evidence="2">
    <location>
        <begin position="533"/>
        <end position="588"/>
    </location>
</feature>
<dbReference type="InterPro" id="IPR051760">
    <property type="entry name" value="KMT5A"/>
</dbReference>
<organism evidence="3 4">
    <name type="scientific">Phytophthora pseudosyringae</name>
    <dbReference type="NCBI Taxonomy" id="221518"/>
    <lineage>
        <taxon>Eukaryota</taxon>
        <taxon>Sar</taxon>
        <taxon>Stramenopiles</taxon>
        <taxon>Oomycota</taxon>
        <taxon>Peronosporomycetes</taxon>
        <taxon>Peronosporales</taxon>
        <taxon>Peronosporaceae</taxon>
        <taxon>Phytophthora</taxon>
    </lineage>
</organism>
<evidence type="ECO:0000256" key="1">
    <source>
        <dbReference type="SAM" id="Coils"/>
    </source>
</evidence>
<keyword evidence="1" id="KW-0175">Coiled coil</keyword>
<dbReference type="Proteomes" id="UP000694044">
    <property type="component" value="Unassembled WGS sequence"/>
</dbReference>
<feature type="compositionally biased region" description="Basic and acidic residues" evidence="2">
    <location>
        <begin position="570"/>
        <end position="588"/>
    </location>
</feature>
<feature type="compositionally biased region" description="Basic residues" evidence="2">
    <location>
        <begin position="557"/>
        <end position="569"/>
    </location>
</feature>
<feature type="compositionally biased region" description="Basic residues" evidence="2">
    <location>
        <begin position="58"/>
        <end position="67"/>
    </location>
</feature>
<dbReference type="EMBL" id="JAGDFM010000681">
    <property type="protein sequence ID" value="KAG7376498.1"/>
    <property type="molecule type" value="Genomic_DNA"/>
</dbReference>
<feature type="region of interest" description="Disordered" evidence="2">
    <location>
        <begin position="702"/>
        <end position="724"/>
    </location>
</feature>
<accession>A0A8T1V8R3</accession>
<feature type="coiled-coil region" evidence="1">
    <location>
        <begin position="600"/>
        <end position="669"/>
    </location>
</feature>
<feature type="compositionally biased region" description="Basic and acidic residues" evidence="2">
    <location>
        <begin position="68"/>
        <end position="93"/>
    </location>
</feature>
<dbReference type="GO" id="GO:0005700">
    <property type="term" value="C:polytene chromosome"/>
    <property type="evidence" value="ECO:0007669"/>
    <property type="project" value="TreeGrafter"/>
</dbReference>
<dbReference type="PANTHER" id="PTHR46167:SF1">
    <property type="entry name" value="N-LYSINE METHYLTRANSFERASE KMT5A"/>
    <property type="match status" value="1"/>
</dbReference>
<dbReference type="GO" id="GO:0005634">
    <property type="term" value="C:nucleus"/>
    <property type="evidence" value="ECO:0007669"/>
    <property type="project" value="TreeGrafter"/>
</dbReference>
<name>A0A8T1V8R3_9STRA</name>
<evidence type="ECO:0000313" key="3">
    <source>
        <dbReference type="EMBL" id="KAG7376498.1"/>
    </source>
</evidence>
<gene>
    <name evidence="3" type="ORF">PHYPSEUDO_013296</name>
</gene>
<feature type="region of interest" description="Disordered" evidence="2">
    <location>
        <begin position="21"/>
        <end position="189"/>
    </location>
</feature>
<comment type="caution">
    <text evidence="3">The sequence shown here is derived from an EMBL/GenBank/DDBJ whole genome shotgun (WGS) entry which is preliminary data.</text>
</comment>
<dbReference type="OrthoDB" id="129696at2759"/>
<feature type="compositionally biased region" description="Basic and acidic residues" evidence="2">
    <location>
        <begin position="166"/>
        <end position="185"/>
    </location>
</feature>
<keyword evidence="4" id="KW-1185">Reference proteome</keyword>
<dbReference type="GO" id="GO:0006357">
    <property type="term" value="P:regulation of transcription by RNA polymerase II"/>
    <property type="evidence" value="ECO:0007669"/>
    <property type="project" value="TreeGrafter"/>
</dbReference>
<sequence length="724" mass="87250">MTDSVSEYEAKRLRRIEENRRKLQSLNLPALEALSPSKPKQKKRKRDAEEKPLQPTRKSSRQRKQRKVERQQRQVEKEERKKLDKQEQKNLKKYERKKLKRLKKQKKLEKKLQKELKAAGKKRHDEEQPNKDQPKEQETLRRGEPQPEQQPRILDWRLRRKLQAQAERRKASLERREARKIQRQKEKAKKLRLKLKERRLKKKERVKRLFQNEIERQQRFEELELMKMEDDLARQLKKQHKKEEEQEKTDITCQFMKKILTERQELKRKADKKKEEDRCRDLYPVRQVNLPFVRISDATEIDPKKPLVLSPLLKVDANLFHAFSLGKQFLPPGKKSVMQGLCPGGYTAAFRSDVDIHAWRNAMTLFVNGTTGMFYHYMFEEATLRGRKHIFFRWARCLDVTPSILERLRRVPKGEEHLRFHNNYFDTPNPTDKKPEPLLLFVQYPNGPYIYCGRLGYLGYRSNPLEFSFQLLDINALNWRQLRNLLTDSYNIHPVSLVHQSLTMEGAEPLSEYEAKRRQRMEENRRVLASLSIPTIPRPSPRLQPTKAAGTLEPTRTPRRRSSRQKKRRAIAEQQERERQTRLRHEMERQVARRGRGFGLKKKQAALREEVEVLDRQQQQHLKRKLQQELQAVQKKTSHTVRERELRRQQDLEWRQQELIERYQEMRKQQLKRQEQKKPLSEKIVQRNAEVQNLIQGELDKQAQLAKQKKQRTRRWMDKETPRG</sequence>
<feature type="compositionally biased region" description="Basic and acidic residues" evidence="2">
    <location>
        <begin position="110"/>
        <end position="145"/>
    </location>
</feature>
<dbReference type="AlphaFoldDB" id="A0A8T1V8R3"/>
<protein>
    <submittedName>
        <fullName evidence="3">Uncharacterized protein</fullName>
    </submittedName>
</protein>
<dbReference type="GO" id="GO:0042799">
    <property type="term" value="F:histone H4K20 methyltransferase activity"/>
    <property type="evidence" value="ECO:0007669"/>
    <property type="project" value="TreeGrafter"/>
</dbReference>
<proteinExistence type="predicted"/>
<reference evidence="3" key="1">
    <citation type="submission" date="2021-02" db="EMBL/GenBank/DDBJ databases">
        <authorList>
            <person name="Palmer J.M."/>
        </authorList>
    </citation>
    <scope>NUCLEOTIDE SEQUENCE</scope>
    <source>
        <strain evidence="3">SCRP734</strain>
    </source>
</reference>
<evidence type="ECO:0000313" key="4">
    <source>
        <dbReference type="Proteomes" id="UP000694044"/>
    </source>
</evidence>
<feature type="compositionally biased region" description="Basic residues" evidence="2">
    <location>
        <begin position="94"/>
        <end position="109"/>
    </location>
</feature>